<dbReference type="PANTHER" id="PTHR34595:SF7">
    <property type="entry name" value="SLL1039 PROTEIN"/>
    <property type="match status" value="1"/>
</dbReference>
<dbReference type="PIRSF" id="PIRSF005522">
    <property type="entry name" value="UCP005522"/>
    <property type="match status" value="1"/>
</dbReference>
<gene>
    <name evidence="2" type="ORF">LRS13_14665</name>
</gene>
<sequence length="443" mass="46926">MDAIAQTDLAGLRADVATYLEKTGVRFGGGSGWPFTVDPVPRILGAAEWATLAAGLEQRVRALDAFVRDAYGPRRSVEAGIVTDEQIEETEGYEPLLRGVWPEPATALGVSGLDIIRDADGTLLVLEDNLRTPSGLAYAVAARRAVVGALAARGIDAPAVRDMPAESVALLAAALRQAAPAGVDDPHAVVLTDGPSSVAHYEHAWLAAQLGVPLVTLADLERTRFGRLRRRDAEGHPHDIDVVYRRTDSDLIHAADGAMTPVAAALLEPWLDGRLGLVNGFGTGVGDDKLTHAHVEDLVRLFLGEEPLLRSVPTLELGEPDALGQVLDDPRAFVVKARHGEGGKGVTVCRDADDATLSALLDDVRADPGEYVAQLVVPLSTHPTVVDDGVLEPRHVDLRPFVFFTPDGPRAAPGALTRVALRRGSLVVNSSQQGGAKDTWVLA</sequence>
<keyword evidence="3" id="KW-1185">Reference proteome</keyword>
<dbReference type="RefSeq" id="WP_353862500.1">
    <property type="nucleotide sequence ID" value="NZ_CP088295.1"/>
</dbReference>
<dbReference type="Gene3D" id="3.40.50.11290">
    <property type="match status" value="1"/>
</dbReference>
<name>A0ABY5PBH8_9ACTN</name>
<protein>
    <submittedName>
        <fullName evidence="2">Circularly permuted type 2 ATP-grasp protein</fullName>
    </submittedName>
</protein>
<dbReference type="InterPro" id="IPR025841">
    <property type="entry name" value="CP_ATPgrasp_2"/>
</dbReference>
<dbReference type="EMBL" id="CP088295">
    <property type="protein sequence ID" value="UUY01961.1"/>
    <property type="molecule type" value="Genomic_DNA"/>
</dbReference>
<dbReference type="InterPro" id="IPR016450">
    <property type="entry name" value="UCP005522"/>
</dbReference>
<proteinExistence type="predicted"/>
<accession>A0ABY5PBH8</accession>
<dbReference type="Proteomes" id="UP001058860">
    <property type="component" value="Chromosome"/>
</dbReference>
<evidence type="ECO:0000313" key="2">
    <source>
        <dbReference type="EMBL" id="UUY01961.1"/>
    </source>
</evidence>
<evidence type="ECO:0000259" key="1">
    <source>
        <dbReference type="Pfam" id="PF14403"/>
    </source>
</evidence>
<organism evidence="2 3">
    <name type="scientific">Svornostia abyssi</name>
    <dbReference type="NCBI Taxonomy" id="2898438"/>
    <lineage>
        <taxon>Bacteria</taxon>
        <taxon>Bacillati</taxon>
        <taxon>Actinomycetota</taxon>
        <taxon>Thermoleophilia</taxon>
        <taxon>Solirubrobacterales</taxon>
        <taxon>Baekduiaceae</taxon>
        <taxon>Svornostia</taxon>
    </lineage>
</organism>
<evidence type="ECO:0000313" key="3">
    <source>
        <dbReference type="Proteomes" id="UP001058860"/>
    </source>
</evidence>
<dbReference type="SUPFAM" id="SSF56059">
    <property type="entry name" value="Glutathione synthetase ATP-binding domain-like"/>
    <property type="match status" value="1"/>
</dbReference>
<dbReference type="InterPro" id="IPR051680">
    <property type="entry name" value="ATP-dep_Glu-Cys_Ligase-2"/>
</dbReference>
<reference evidence="3" key="1">
    <citation type="submission" date="2021-11" db="EMBL/GenBank/DDBJ databases">
        <title>Cultivation dependent microbiological survey of springs from the worlds oldest radium mine currently devoted to the extraction of radon-saturated water.</title>
        <authorList>
            <person name="Kapinusova G."/>
            <person name="Smrhova T."/>
            <person name="Strejcek M."/>
            <person name="Suman J."/>
            <person name="Jani K."/>
            <person name="Pajer P."/>
            <person name="Uhlik O."/>
        </authorList>
    </citation>
    <scope>NUCLEOTIDE SEQUENCE [LARGE SCALE GENOMIC DNA]</scope>
    <source>
        <strain evidence="3">J379</strain>
    </source>
</reference>
<feature type="domain" description="Circularly permuted ATP-grasp type 2" evidence="1">
    <location>
        <begin position="41"/>
        <end position="420"/>
    </location>
</feature>
<dbReference type="Gene3D" id="3.30.1490.270">
    <property type="match status" value="1"/>
</dbReference>
<dbReference type="PANTHER" id="PTHR34595">
    <property type="entry name" value="BLR5612 PROTEIN"/>
    <property type="match status" value="1"/>
</dbReference>
<dbReference type="Pfam" id="PF14403">
    <property type="entry name" value="CP_ATPgrasp_2"/>
    <property type="match status" value="1"/>
</dbReference>